<evidence type="ECO:0000256" key="1">
    <source>
        <dbReference type="SAM" id="MobiDB-lite"/>
    </source>
</evidence>
<evidence type="ECO:0000313" key="3">
    <source>
        <dbReference type="Proteomes" id="UP000094444"/>
    </source>
</evidence>
<dbReference type="Proteomes" id="UP000094444">
    <property type="component" value="Unassembled WGS sequence"/>
</dbReference>
<feature type="region of interest" description="Disordered" evidence="1">
    <location>
        <begin position="300"/>
        <end position="336"/>
    </location>
</feature>
<evidence type="ECO:0000313" key="2">
    <source>
        <dbReference type="EMBL" id="POS69400.1"/>
    </source>
</evidence>
<sequence length="552" mass="60804">MYISNVTQTAVAASTALTLIPTSITTTLQTSVYPPNSTHVPTSAKEWCGTPSPSWAPIGPPPSTPDFFLKEEERPEVEVDDDGPMRRCIKKSIQIAGRDHYAKISSEEKYPNGTTPWSQWTRENRAPWYLGADKLDVDALTDKVLAWAVEDHFRHFDDSRVGMNPCGSIFEDYQEGDTVPLLDEIIRVWLWREGVFKEPTLSYPDGMNPPHHPPVERRYIDLDATNGNHTEHVLISGNSTHPFVVLEVENNVTSGVIIQKNQTGIHFKWGVVHNITIGDSIKASWPILITQLLKGSPAVELPPIPNPADQYPGPRYAPPPPRPTGPVPGHDGLHGRSTLPVNSTSPTLYGWVPVPAGNSSSAGADHYLNHTQKYHNSSVAPRVPAWLWTPMPVIWDHSLGRLTGLSLDGRPRLLNSSTNTTWPGWGATALPSHLAGPKKVVTSPRRGSSSPHHHHPNKTATADFHNANITSHDIILSAFDEFKQTLEILYSGGNLTTTGHGGSLSARSEDVRLPFHAILSGADKLLNEIFNLIDQQRRKHAAKDKSKLRGSY</sequence>
<gene>
    <name evidence="2" type="ORF">DHEL01_v212207</name>
</gene>
<feature type="compositionally biased region" description="Pro residues" evidence="1">
    <location>
        <begin position="315"/>
        <end position="326"/>
    </location>
</feature>
<reference evidence="2" key="1">
    <citation type="submission" date="2017-09" db="EMBL/GenBank/DDBJ databases">
        <title>Polyketide synthases of a Diaporthe helianthi virulent isolate.</title>
        <authorList>
            <person name="Baroncelli R."/>
        </authorList>
    </citation>
    <scope>NUCLEOTIDE SEQUENCE [LARGE SCALE GENOMIC DNA]</scope>
    <source>
        <strain evidence="2">7/96</strain>
    </source>
</reference>
<proteinExistence type="predicted"/>
<dbReference type="EMBL" id="MAVT02002333">
    <property type="protein sequence ID" value="POS69400.1"/>
    <property type="molecule type" value="Genomic_DNA"/>
</dbReference>
<comment type="caution">
    <text evidence="2">The sequence shown here is derived from an EMBL/GenBank/DDBJ whole genome shotgun (WGS) entry which is preliminary data.</text>
</comment>
<accession>A0A2P5HGN4</accession>
<organism evidence="2 3">
    <name type="scientific">Diaporthe helianthi</name>
    <dbReference type="NCBI Taxonomy" id="158607"/>
    <lineage>
        <taxon>Eukaryota</taxon>
        <taxon>Fungi</taxon>
        <taxon>Dikarya</taxon>
        <taxon>Ascomycota</taxon>
        <taxon>Pezizomycotina</taxon>
        <taxon>Sordariomycetes</taxon>
        <taxon>Sordariomycetidae</taxon>
        <taxon>Diaporthales</taxon>
        <taxon>Diaporthaceae</taxon>
        <taxon>Diaporthe</taxon>
    </lineage>
</organism>
<name>A0A2P5HGN4_DIAHE</name>
<dbReference type="AlphaFoldDB" id="A0A2P5HGN4"/>
<dbReference type="InParanoid" id="A0A2P5HGN4"/>
<keyword evidence="3" id="KW-1185">Reference proteome</keyword>
<feature type="region of interest" description="Disordered" evidence="1">
    <location>
        <begin position="436"/>
        <end position="460"/>
    </location>
</feature>
<protein>
    <submittedName>
        <fullName evidence="2">Uncharacterized protein</fullName>
    </submittedName>
</protein>